<keyword evidence="4" id="KW-0547">Nucleotide-binding</keyword>
<dbReference type="PANTHER" id="PTHR10803">
    <property type="entry name" value="ARSENICAL PUMP-DRIVING ATPASE ARSENITE-TRANSLOCATING ATPASE"/>
    <property type="match status" value="1"/>
</dbReference>
<feature type="domain" description="AAA+ ATPase" evidence="5">
    <location>
        <begin position="7"/>
        <end position="238"/>
    </location>
</feature>
<accession>Q3T560</accession>
<dbReference type="PANTHER" id="PTHR10803:SF3">
    <property type="entry name" value="ATPASE GET3"/>
    <property type="match status" value="1"/>
</dbReference>
<comment type="similarity">
    <text evidence="1 4">Belongs to the arsA ATPase family.</text>
</comment>
<dbReference type="InterPro" id="IPR027541">
    <property type="entry name" value="Ars_ATPase"/>
</dbReference>
<dbReference type="NCBIfam" id="TIGR00345">
    <property type="entry name" value="GET3_arsA_TRC40"/>
    <property type="match status" value="1"/>
</dbReference>
<comment type="catalytic activity">
    <reaction evidence="2 4">
        <text>arsenite(in) + ATP + H2O = arsenite(out) + ADP + phosphate + H(+)</text>
        <dbReference type="Rhea" id="RHEA:11348"/>
        <dbReference type="ChEBI" id="CHEBI:15377"/>
        <dbReference type="ChEBI" id="CHEBI:15378"/>
        <dbReference type="ChEBI" id="CHEBI:29242"/>
        <dbReference type="ChEBI" id="CHEBI:30616"/>
        <dbReference type="ChEBI" id="CHEBI:43474"/>
        <dbReference type="ChEBI" id="CHEBI:456216"/>
        <dbReference type="EC" id="7.3.2.7"/>
    </reaction>
</comment>
<keyword evidence="4" id="KW-0067">ATP-binding</keyword>
<gene>
    <name evidence="6" type="primary">arsA1</name>
</gene>
<keyword evidence="4" id="KW-0059">Arsenical resistance</keyword>
<evidence type="ECO:0000256" key="3">
    <source>
        <dbReference type="NCBIfam" id="TIGR04291"/>
    </source>
</evidence>
<dbReference type="InterPro" id="IPR027417">
    <property type="entry name" value="P-loop_NTPase"/>
</dbReference>
<dbReference type="InterPro" id="IPR003593">
    <property type="entry name" value="AAA+_ATPase"/>
</dbReference>
<dbReference type="NCBIfam" id="TIGR04291">
    <property type="entry name" value="arsen_driv_ArsA"/>
    <property type="match status" value="1"/>
</dbReference>
<dbReference type="Gene3D" id="3.40.50.300">
    <property type="entry name" value="P-loop containing nucleotide triphosphate hydrolases"/>
    <property type="match status" value="2"/>
</dbReference>
<comment type="function">
    <text evidence="4">Anion-transporting ATPase.</text>
</comment>
<evidence type="ECO:0000256" key="4">
    <source>
        <dbReference type="PIRNR" id="PIRNR001327"/>
    </source>
</evidence>
<keyword evidence="4" id="KW-1278">Translocase</keyword>
<dbReference type="PIRSF" id="PIRSF001327">
    <property type="entry name" value="Arsenical_pump-driving_ATPase"/>
    <property type="match status" value="1"/>
</dbReference>
<proteinExistence type="inferred from homology"/>
<dbReference type="EMBL" id="AY821803">
    <property type="protein sequence ID" value="AAX35677.1"/>
    <property type="molecule type" value="Genomic_DNA"/>
</dbReference>
<evidence type="ECO:0000259" key="5">
    <source>
        <dbReference type="SMART" id="SM00382"/>
    </source>
</evidence>
<sequence>MLFLQNPPAFLFFTGKGGVGKTSLSCATAIHLAGQGKKILLVSTDPASNVGQVFSQEIGNKITTISTVAGLSALEIDPQQAAQQYRERIVGPVRGALPDDVVKGIEEQLSGACTTEIAAFDEFTALLTDATLIADYDHIIFDTAPTGHTIRLLQLPGAWSGFIEKNPEGASCLGPLAGLEKQRQRYAEAVKALSDPERTRLILVARAQKTTLDEVARTHEELAAIGLSRQNLVINGVLPESEAVHDALAAAIHRREQEAIANMPAVLRDLPLDQLPLKAFNLVGVEALSSLFSDRDEAAPVVAGAPAKPVDLPPLSTLVDEIAETGHGLIMMMGKGGVGKTTLAAAVAVALAERGLPVHLTTSDPAAHLTDTLAGSLDNLEVSRIDPQAETERYRQHVLVTKGKDLDAEGRAMLEEDLRSPCTEEIAVFQAFSRVIREAGKKFVVMDTAPTGHTLLLLDATGAYHREVDRHAESNVRYTTPMMQLQDPARAKVMIVTLAETTPVLEAANLQEDLRRAGIEPWAWLINNSLSAAPTASPLLKRRAAFELTQIEAVRTRYTKRVALVPMQAEEPIGIEPLLALVEPRNGFGLGGAKHQKFEYLMESLNEEDRSV</sequence>
<dbReference type="GO" id="GO:0005524">
    <property type="term" value="F:ATP binding"/>
    <property type="evidence" value="ECO:0007669"/>
    <property type="project" value="UniProtKB-UniRule"/>
</dbReference>
<reference evidence="6" key="1">
    <citation type="journal article" date="2005" name="Microbiology (Mosc.)">
        <title>An unusual Tn21-like transposon containing an ars operon is present in highly arsenic-resistant strains of the biomining bacterium Acidithiobacillus caldus.</title>
        <authorList>
            <person name="Tuffin M."/>
            <person name="de Groot P."/>
            <person name="Deane S.M."/>
            <person name="Rawlings D.E."/>
        </authorList>
    </citation>
    <scope>NUCLEOTIDE SEQUENCE</scope>
    <source>
        <strain evidence="6">#6</strain>
    </source>
</reference>
<dbReference type="SUPFAM" id="SSF52540">
    <property type="entry name" value="P-loop containing nucleoside triphosphate hydrolases"/>
    <property type="match status" value="2"/>
</dbReference>
<dbReference type="InterPro" id="IPR025723">
    <property type="entry name" value="ArsA/GET3_ATPase-like"/>
</dbReference>
<name>Q3T560_9PROT</name>
<dbReference type="EC" id="7.3.2.7" evidence="3 4"/>
<evidence type="ECO:0000313" key="6">
    <source>
        <dbReference type="EMBL" id="AAX35677.1"/>
    </source>
</evidence>
<dbReference type="InterPro" id="IPR016300">
    <property type="entry name" value="ATPase_ArsA/GET3"/>
</dbReference>
<dbReference type="Pfam" id="PF02374">
    <property type="entry name" value="ArsA_ATPase"/>
    <property type="match status" value="3"/>
</dbReference>
<organism evidence="6">
    <name type="scientific">Acidithiobacillus caldus</name>
    <dbReference type="NCBI Taxonomy" id="33059"/>
    <lineage>
        <taxon>Bacteria</taxon>
        <taxon>Pseudomonadati</taxon>
        <taxon>Pseudomonadota</taxon>
        <taxon>Acidithiobacillia</taxon>
        <taxon>Acidithiobacillales</taxon>
        <taxon>Acidithiobacillaceae</taxon>
        <taxon>Acidithiobacillus</taxon>
    </lineage>
</organism>
<dbReference type="GO" id="GO:0016887">
    <property type="term" value="F:ATP hydrolysis activity"/>
    <property type="evidence" value="ECO:0007669"/>
    <property type="project" value="UniProtKB-UniRule"/>
</dbReference>
<feature type="domain" description="AAA+ ATPase" evidence="5">
    <location>
        <begin position="326"/>
        <end position="518"/>
    </location>
</feature>
<evidence type="ECO:0000256" key="1">
    <source>
        <dbReference type="ARBA" id="ARBA00011040"/>
    </source>
</evidence>
<dbReference type="GO" id="GO:0015446">
    <property type="term" value="F:ATPase-coupled arsenite transmembrane transporter activity"/>
    <property type="evidence" value="ECO:0007669"/>
    <property type="project" value="UniProtKB-UniRule"/>
</dbReference>
<protein>
    <recommendedName>
        <fullName evidence="3 4">Arsenical pump-driving ATPase</fullName>
        <ecNumber evidence="3 4">7.3.2.7</ecNumber>
    </recommendedName>
</protein>
<dbReference type="AlphaFoldDB" id="Q3T560"/>
<evidence type="ECO:0000256" key="2">
    <source>
        <dbReference type="ARBA" id="ARBA00052296"/>
    </source>
</evidence>
<dbReference type="CDD" id="cd02035">
    <property type="entry name" value="ArsA"/>
    <property type="match status" value="2"/>
</dbReference>
<dbReference type="SMART" id="SM00382">
    <property type="entry name" value="AAA"/>
    <property type="match status" value="2"/>
</dbReference>